<accession>A0A5B7DFI3</accession>
<organism evidence="2 3">
    <name type="scientific">Portunus trituberculatus</name>
    <name type="common">Swimming crab</name>
    <name type="synonym">Neptunus trituberculatus</name>
    <dbReference type="NCBI Taxonomy" id="210409"/>
    <lineage>
        <taxon>Eukaryota</taxon>
        <taxon>Metazoa</taxon>
        <taxon>Ecdysozoa</taxon>
        <taxon>Arthropoda</taxon>
        <taxon>Crustacea</taxon>
        <taxon>Multicrustacea</taxon>
        <taxon>Malacostraca</taxon>
        <taxon>Eumalacostraca</taxon>
        <taxon>Eucarida</taxon>
        <taxon>Decapoda</taxon>
        <taxon>Pleocyemata</taxon>
        <taxon>Brachyura</taxon>
        <taxon>Eubrachyura</taxon>
        <taxon>Portunoidea</taxon>
        <taxon>Portunidae</taxon>
        <taxon>Portuninae</taxon>
        <taxon>Portunus</taxon>
    </lineage>
</organism>
<proteinExistence type="predicted"/>
<feature type="compositionally biased region" description="Polar residues" evidence="1">
    <location>
        <begin position="1"/>
        <end position="12"/>
    </location>
</feature>
<evidence type="ECO:0000313" key="2">
    <source>
        <dbReference type="EMBL" id="MPC20004.1"/>
    </source>
</evidence>
<feature type="region of interest" description="Disordered" evidence="1">
    <location>
        <begin position="1"/>
        <end position="54"/>
    </location>
</feature>
<dbReference type="EMBL" id="VSRR010000824">
    <property type="protein sequence ID" value="MPC20004.1"/>
    <property type="molecule type" value="Genomic_DNA"/>
</dbReference>
<sequence>MTNVSQHNSPMQSLHPWAATHTSPSCRPRHLTSSPHHRRLTKTHRPMPNSALRESGQWVTHHPWAEVLGVEDVYTKWHNFVATRMEAFNR</sequence>
<reference evidence="2 3" key="1">
    <citation type="submission" date="2019-05" db="EMBL/GenBank/DDBJ databases">
        <title>Another draft genome of Portunus trituberculatus and its Hox gene families provides insights of decapod evolution.</title>
        <authorList>
            <person name="Jeong J.-H."/>
            <person name="Song I."/>
            <person name="Kim S."/>
            <person name="Choi T."/>
            <person name="Kim D."/>
            <person name="Ryu S."/>
            <person name="Kim W."/>
        </authorList>
    </citation>
    <scope>NUCLEOTIDE SEQUENCE [LARGE SCALE GENOMIC DNA]</scope>
    <source>
        <tissue evidence="2">Muscle</tissue>
    </source>
</reference>
<comment type="caution">
    <text evidence="2">The sequence shown here is derived from an EMBL/GenBank/DDBJ whole genome shotgun (WGS) entry which is preliminary data.</text>
</comment>
<dbReference type="AlphaFoldDB" id="A0A5B7DFI3"/>
<evidence type="ECO:0000256" key="1">
    <source>
        <dbReference type="SAM" id="MobiDB-lite"/>
    </source>
</evidence>
<evidence type="ECO:0000313" key="3">
    <source>
        <dbReference type="Proteomes" id="UP000324222"/>
    </source>
</evidence>
<feature type="compositionally biased region" description="Basic residues" evidence="1">
    <location>
        <begin position="27"/>
        <end position="45"/>
    </location>
</feature>
<protein>
    <submittedName>
        <fullName evidence="2">Uncharacterized protein</fullName>
    </submittedName>
</protein>
<name>A0A5B7DFI3_PORTR</name>
<dbReference type="Proteomes" id="UP000324222">
    <property type="component" value="Unassembled WGS sequence"/>
</dbReference>
<keyword evidence="3" id="KW-1185">Reference proteome</keyword>
<gene>
    <name evidence="2" type="ORF">E2C01_012934</name>
</gene>